<feature type="chain" id="PRO_5045724332" evidence="2">
    <location>
        <begin position="20"/>
        <end position="144"/>
    </location>
</feature>
<dbReference type="PROSITE" id="PS51257">
    <property type="entry name" value="PROKAR_LIPOPROTEIN"/>
    <property type="match status" value="1"/>
</dbReference>
<dbReference type="RefSeq" id="WP_252435902.1">
    <property type="nucleotide sequence ID" value="NZ_JAGSOV010000010.1"/>
</dbReference>
<feature type="compositionally biased region" description="Low complexity" evidence="1">
    <location>
        <begin position="38"/>
        <end position="47"/>
    </location>
</feature>
<protein>
    <submittedName>
        <fullName evidence="3">PASTA domain-containing protein</fullName>
    </submittedName>
</protein>
<dbReference type="EMBL" id="JAGSOV010000010">
    <property type="protein sequence ID" value="MCO1654280.1"/>
    <property type="molecule type" value="Genomic_DNA"/>
</dbReference>
<accession>A0ABT0ZU73</accession>
<evidence type="ECO:0000256" key="2">
    <source>
        <dbReference type="SAM" id="SignalP"/>
    </source>
</evidence>
<dbReference type="Gene3D" id="3.30.10.20">
    <property type="match status" value="1"/>
</dbReference>
<sequence>MRPAATVPSLVALAAALLAGCGSPTPTPTAPSAPAPAPAVATTPSAGAALPTATPAAADTVPVGGGSWTMPDLVGTGLQDAQDAIQGLTDFGIAVTTSHDATGQHRQQVADRNWKVCDQSVPPGATITPDTAIDFGAVKLDETC</sequence>
<feature type="signal peptide" evidence="2">
    <location>
        <begin position="1"/>
        <end position="19"/>
    </location>
</feature>
<keyword evidence="4" id="KW-1185">Reference proteome</keyword>
<organism evidence="3 4">
    <name type="scientific">Pseudonocardia humida</name>
    <dbReference type="NCBI Taxonomy" id="2800819"/>
    <lineage>
        <taxon>Bacteria</taxon>
        <taxon>Bacillati</taxon>
        <taxon>Actinomycetota</taxon>
        <taxon>Actinomycetes</taxon>
        <taxon>Pseudonocardiales</taxon>
        <taxon>Pseudonocardiaceae</taxon>
        <taxon>Pseudonocardia</taxon>
    </lineage>
</organism>
<evidence type="ECO:0000256" key="1">
    <source>
        <dbReference type="SAM" id="MobiDB-lite"/>
    </source>
</evidence>
<proteinExistence type="predicted"/>
<evidence type="ECO:0000313" key="3">
    <source>
        <dbReference type="EMBL" id="MCO1654280.1"/>
    </source>
</evidence>
<evidence type="ECO:0000313" key="4">
    <source>
        <dbReference type="Proteomes" id="UP001165283"/>
    </source>
</evidence>
<name>A0ABT0ZU73_9PSEU</name>
<feature type="region of interest" description="Disordered" evidence="1">
    <location>
        <begin position="25"/>
        <end position="47"/>
    </location>
</feature>
<comment type="caution">
    <text evidence="3">The sequence shown here is derived from an EMBL/GenBank/DDBJ whole genome shotgun (WGS) entry which is preliminary data.</text>
</comment>
<reference evidence="3" key="1">
    <citation type="submission" date="2021-04" db="EMBL/GenBank/DDBJ databases">
        <title>Pseudonocardia sp. nov., isolated from sandy soil of mangrove forest.</title>
        <authorList>
            <person name="Zan Z."/>
            <person name="Huang R."/>
            <person name="Liu W."/>
        </authorList>
    </citation>
    <scope>NUCLEOTIDE SEQUENCE</scope>
    <source>
        <strain evidence="3">S2-4</strain>
    </source>
</reference>
<feature type="compositionally biased region" description="Pro residues" evidence="1">
    <location>
        <begin position="25"/>
        <end position="37"/>
    </location>
</feature>
<keyword evidence="2" id="KW-0732">Signal</keyword>
<dbReference type="Proteomes" id="UP001165283">
    <property type="component" value="Unassembled WGS sequence"/>
</dbReference>
<gene>
    <name evidence="3" type="ORF">KDL28_04360</name>
</gene>